<feature type="transmembrane region" description="Helical" evidence="1">
    <location>
        <begin position="32"/>
        <end position="54"/>
    </location>
</feature>
<organism evidence="2 3">
    <name type="scientific">Marine Group I thaumarchaeote</name>
    <dbReference type="NCBI Taxonomy" id="2511932"/>
    <lineage>
        <taxon>Archaea</taxon>
        <taxon>Nitrososphaerota</taxon>
        <taxon>Marine Group I</taxon>
    </lineage>
</organism>
<feature type="transmembrane region" description="Helical" evidence="1">
    <location>
        <begin position="69"/>
        <end position="87"/>
    </location>
</feature>
<comment type="caution">
    <text evidence="2">The sequence shown here is derived from an EMBL/GenBank/DDBJ whole genome shotgun (WGS) entry which is preliminary data.</text>
</comment>
<evidence type="ECO:0000313" key="2">
    <source>
        <dbReference type="EMBL" id="NWK01782.1"/>
    </source>
</evidence>
<dbReference type="EMBL" id="JACAST010000002">
    <property type="protein sequence ID" value="NWK01782.1"/>
    <property type="molecule type" value="Genomic_DNA"/>
</dbReference>
<evidence type="ECO:0000256" key="1">
    <source>
        <dbReference type="SAM" id="Phobius"/>
    </source>
</evidence>
<reference evidence="2 3" key="1">
    <citation type="journal article" date="2019" name="Environ. Microbiol.">
        <title>Genomics insights into ecotype formation of ammonia-oxidizing archaea in the deep ocean.</title>
        <authorList>
            <person name="Wang Y."/>
            <person name="Huang J.M."/>
            <person name="Cui G.J."/>
            <person name="Nunoura T."/>
            <person name="Takaki Y."/>
            <person name="Li W.L."/>
            <person name="Li J."/>
            <person name="Gao Z.M."/>
            <person name="Takai K."/>
            <person name="Zhang A.Q."/>
            <person name="Stepanauskas R."/>
        </authorList>
    </citation>
    <scope>NUCLEOTIDE SEQUENCE [LARGE SCALE GENOMIC DNA]</scope>
    <source>
        <strain evidence="2 3">N8</strain>
    </source>
</reference>
<proteinExistence type="predicted"/>
<keyword evidence="1" id="KW-0812">Transmembrane</keyword>
<gene>
    <name evidence="2" type="ORF">HX804_00500</name>
</gene>
<sequence length="191" mass="22292">MVASDVDIHQKKYSIVKKTLGYRAWFYFRMGWTTYFAFILAAINTLTVTYFLAIENYPELMAVFPSFEIYIVIITSIGIPTLIFVGYSHYKKTKVFKSEVDILVESNPILRRTTVNADMNLRFSIKLFDLLLKLSKNKISEDELNDAKKIQNEIMDLIKNRSLSNELDMNYMNEKMRKKSDYVLPKNPGLV</sequence>
<keyword evidence="1" id="KW-0472">Membrane</keyword>
<evidence type="ECO:0000313" key="3">
    <source>
        <dbReference type="Proteomes" id="UP000529843"/>
    </source>
</evidence>
<protein>
    <submittedName>
        <fullName evidence="2">Uncharacterized protein</fullName>
    </submittedName>
</protein>
<keyword evidence="1" id="KW-1133">Transmembrane helix</keyword>
<dbReference type="Proteomes" id="UP000529843">
    <property type="component" value="Unassembled WGS sequence"/>
</dbReference>
<name>A0A7K4NME4_9ARCH</name>
<accession>A0A7K4NME4</accession>
<dbReference type="AlphaFoldDB" id="A0A7K4NME4"/>